<dbReference type="EMBL" id="QKLU01000009">
    <property type="protein sequence ID" value="PYF70037.1"/>
    <property type="molecule type" value="Genomic_DNA"/>
</dbReference>
<comment type="caution">
    <text evidence="2">The sequence shown here is derived from an EMBL/GenBank/DDBJ whole genome shotgun (WGS) entry which is preliminary data.</text>
</comment>
<protein>
    <submittedName>
        <fullName evidence="2">Uncharacterized protein</fullName>
    </submittedName>
</protein>
<keyword evidence="3" id="KW-1185">Reference proteome</keyword>
<dbReference type="AlphaFoldDB" id="A0A318UEY4"/>
<organism evidence="2 3">
    <name type="scientific">Pedobacter nutrimenti</name>
    <dbReference type="NCBI Taxonomy" id="1241337"/>
    <lineage>
        <taxon>Bacteria</taxon>
        <taxon>Pseudomonadati</taxon>
        <taxon>Bacteroidota</taxon>
        <taxon>Sphingobacteriia</taxon>
        <taxon>Sphingobacteriales</taxon>
        <taxon>Sphingobacteriaceae</taxon>
        <taxon>Pedobacter</taxon>
    </lineage>
</organism>
<name>A0A318UEY4_9SPHI</name>
<sequence>MVYFLAKRCKFCRGSGASTSKNELVEFLRTKENNRQSEKNLKKLQQNNLELIQSLQKQLKIA</sequence>
<reference evidence="2 3" key="1">
    <citation type="submission" date="2018-06" db="EMBL/GenBank/DDBJ databases">
        <title>Genomic Encyclopedia of Archaeal and Bacterial Type Strains, Phase II (KMG-II): from individual species to whole genera.</title>
        <authorList>
            <person name="Goeker M."/>
        </authorList>
    </citation>
    <scope>NUCLEOTIDE SEQUENCE [LARGE SCALE GENOMIC DNA]</scope>
    <source>
        <strain evidence="2 3">DSM 27372</strain>
    </source>
</reference>
<feature type="coiled-coil region" evidence="1">
    <location>
        <begin position="27"/>
        <end position="54"/>
    </location>
</feature>
<evidence type="ECO:0000313" key="3">
    <source>
        <dbReference type="Proteomes" id="UP000248198"/>
    </source>
</evidence>
<evidence type="ECO:0000256" key="1">
    <source>
        <dbReference type="SAM" id="Coils"/>
    </source>
</evidence>
<accession>A0A318UEY4</accession>
<proteinExistence type="predicted"/>
<evidence type="ECO:0000313" key="2">
    <source>
        <dbReference type="EMBL" id="PYF70037.1"/>
    </source>
</evidence>
<gene>
    <name evidence="2" type="ORF">B0O44_109128</name>
</gene>
<dbReference type="Proteomes" id="UP000248198">
    <property type="component" value="Unassembled WGS sequence"/>
</dbReference>
<keyword evidence="1" id="KW-0175">Coiled coil</keyword>